<name>A0A5B7D425_PORTR</name>
<dbReference type="EMBL" id="VSRR010000445">
    <property type="protein sequence ID" value="MPC15664.1"/>
    <property type="molecule type" value="Genomic_DNA"/>
</dbReference>
<reference evidence="1 2" key="1">
    <citation type="submission" date="2019-05" db="EMBL/GenBank/DDBJ databases">
        <title>Another draft genome of Portunus trituberculatus and its Hox gene families provides insights of decapod evolution.</title>
        <authorList>
            <person name="Jeong J.-H."/>
            <person name="Song I."/>
            <person name="Kim S."/>
            <person name="Choi T."/>
            <person name="Kim D."/>
            <person name="Ryu S."/>
            <person name="Kim W."/>
        </authorList>
    </citation>
    <scope>NUCLEOTIDE SEQUENCE [LARGE SCALE GENOMIC DNA]</scope>
    <source>
        <tissue evidence="1">Muscle</tissue>
    </source>
</reference>
<keyword evidence="2" id="KW-1185">Reference proteome</keyword>
<evidence type="ECO:0000313" key="1">
    <source>
        <dbReference type="EMBL" id="MPC15664.1"/>
    </source>
</evidence>
<gene>
    <name evidence="1" type="ORF">E2C01_008464</name>
</gene>
<evidence type="ECO:0000313" key="2">
    <source>
        <dbReference type="Proteomes" id="UP000324222"/>
    </source>
</evidence>
<comment type="caution">
    <text evidence="1">The sequence shown here is derived from an EMBL/GenBank/DDBJ whole genome shotgun (WGS) entry which is preliminary data.</text>
</comment>
<proteinExistence type="predicted"/>
<dbReference type="Proteomes" id="UP000324222">
    <property type="component" value="Unassembled WGS sequence"/>
</dbReference>
<organism evidence="1 2">
    <name type="scientific">Portunus trituberculatus</name>
    <name type="common">Swimming crab</name>
    <name type="synonym">Neptunus trituberculatus</name>
    <dbReference type="NCBI Taxonomy" id="210409"/>
    <lineage>
        <taxon>Eukaryota</taxon>
        <taxon>Metazoa</taxon>
        <taxon>Ecdysozoa</taxon>
        <taxon>Arthropoda</taxon>
        <taxon>Crustacea</taxon>
        <taxon>Multicrustacea</taxon>
        <taxon>Malacostraca</taxon>
        <taxon>Eumalacostraca</taxon>
        <taxon>Eucarida</taxon>
        <taxon>Decapoda</taxon>
        <taxon>Pleocyemata</taxon>
        <taxon>Brachyura</taxon>
        <taxon>Eubrachyura</taxon>
        <taxon>Portunoidea</taxon>
        <taxon>Portunidae</taxon>
        <taxon>Portuninae</taxon>
        <taxon>Portunus</taxon>
    </lineage>
</organism>
<sequence>MEEDEEEESSSCSSPELGTSVARSALPLLRTCEQPNEVWRSEVRKNFQKCGSNRYGKATFEVRTSAPETCGERRNFKSVPPHLRQKRENHSEIYELQNQLCFGFLVQSSPPGEAPRRAPMIGWMATCSLFRATHCIVLH</sequence>
<dbReference type="AlphaFoldDB" id="A0A5B7D425"/>
<protein>
    <submittedName>
        <fullName evidence="1">Uncharacterized protein</fullName>
    </submittedName>
</protein>
<accession>A0A5B7D425</accession>